<dbReference type="Pfam" id="PF00023">
    <property type="entry name" value="Ank"/>
    <property type="match status" value="1"/>
</dbReference>
<keyword evidence="2 3" id="KW-0040">ANK repeat</keyword>
<evidence type="ECO:0000256" key="1">
    <source>
        <dbReference type="ARBA" id="ARBA00022737"/>
    </source>
</evidence>
<keyword evidence="5" id="KW-1185">Reference proteome</keyword>
<keyword evidence="1" id="KW-0677">Repeat</keyword>
<reference evidence="4 5" key="1">
    <citation type="submission" date="2018-02" db="EMBL/GenBank/DDBJ databases">
        <title>The genomes of Aspergillus section Nigri reveals drivers in fungal speciation.</title>
        <authorList>
            <consortium name="DOE Joint Genome Institute"/>
            <person name="Vesth T.C."/>
            <person name="Nybo J."/>
            <person name="Theobald S."/>
            <person name="Brandl J."/>
            <person name="Frisvad J.C."/>
            <person name="Nielsen K.F."/>
            <person name="Lyhne E.K."/>
            <person name="Kogle M.E."/>
            <person name="Kuo A."/>
            <person name="Riley R."/>
            <person name="Clum A."/>
            <person name="Nolan M."/>
            <person name="Lipzen A."/>
            <person name="Salamov A."/>
            <person name="Henrissat B."/>
            <person name="Wiebenga A."/>
            <person name="De vries R.P."/>
            <person name="Grigoriev I.V."/>
            <person name="Mortensen U.H."/>
            <person name="Andersen M.R."/>
            <person name="Baker S.E."/>
        </authorList>
    </citation>
    <scope>NUCLEOTIDE SEQUENCE [LARGE SCALE GENOMIC DNA]</scope>
    <source>
        <strain evidence="4 5">CBS 115571</strain>
    </source>
</reference>
<evidence type="ECO:0000256" key="2">
    <source>
        <dbReference type="ARBA" id="ARBA00023043"/>
    </source>
</evidence>
<dbReference type="SMART" id="SM00248">
    <property type="entry name" value="ANK"/>
    <property type="match status" value="3"/>
</dbReference>
<proteinExistence type="predicted"/>
<evidence type="ECO:0000313" key="5">
    <source>
        <dbReference type="Proteomes" id="UP000249829"/>
    </source>
</evidence>
<dbReference type="Proteomes" id="UP000249829">
    <property type="component" value="Unassembled WGS sequence"/>
</dbReference>
<dbReference type="PANTHER" id="PTHR24198:SF165">
    <property type="entry name" value="ANKYRIN REPEAT-CONTAINING PROTEIN-RELATED"/>
    <property type="match status" value="1"/>
</dbReference>
<dbReference type="Gene3D" id="1.25.40.20">
    <property type="entry name" value="Ankyrin repeat-containing domain"/>
    <property type="match status" value="1"/>
</dbReference>
<evidence type="ECO:0000256" key="3">
    <source>
        <dbReference type="PROSITE-ProRule" id="PRU00023"/>
    </source>
</evidence>
<dbReference type="PROSITE" id="PS50088">
    <property type="entry name" value="ANK_REPEAT"/>
    <property type="match status" value="2"/>
</dbReference>
<name>A0A2V5GWA3_ASPV1</name>
<dbReference type="InterPro" id="IPR002110">
    <property type="entry name" value="Ankyrin_rpt"/>
</dbReference>
<protein>
    <submittedName>
        <fullName evidence="4">Ankyrin</fullName>
    </submittedName>
</protein>
<gene>
    <name evidence="4" type="ORF">BO99DRAFT_297388</name>
</gene>
<accession>A0A2V5GWA3</accession>
<sequence length="177" mass="19717">MGHSDVVQCLLEDDRIRSSASQQDNHGWSILHLAVHSRDLATVQVLLDSFVIAEPSALVDENGLTAEEWLGLEPTSYLYKATSNLAFSKSRCCRAVTGLRQAVLTGSVPMIRLLLRLGHDVNGMNSGRRTALYYAVKTSMFAMVDLLLEMGADPNILPMGRRSWKEFIADDRVLRRL</sequence>
<dbReference type="EMBL" id="KZ825180">
    <property type="protein sequence ID" value="PYI15739.1"/>
    <property type="molecule type" value="Genomic_DNA"/>
</dbReference>
<organism evidence="4 5">
    <name type="scientific">Aspergillus violaceofuscus (strain CBS 115571)</name>
    <dbReference type="NCBI Taxonomy" id="1450538"/>
    <lineage>
        <taxon>Eukaryota</taxon>
        <taxon>Fungi</taxon>
        <taxon>Dikarya</taxon>
        <taxon>Ascomycota</taxon>
        <taxon>Pezizomycotina</taxon>
        <taxon>Eurotiomycetes</taxon>
        <taxon>Eurotiomycetidae</taxon>
        <taxon>Eurotiales</taxon>
        <taxon>Aspergillaceae</taxon>
        <taxon>Aspergillus</taxon>
    </lineage>
</organism>
<evidence type="ECO:0000313" key="4">
    <source>
        <dbReference type="EMBL" id="PYI15739.1"/>
    </source>
</evidence>
<dbReference type="STRING" id="1450538.A0A2V5GWA3"/>
<dbReference type="Pfam" id="PF12796">
    <property type="entry name" value="Ank_2"/>
    <property type="match status" value="1"/>
</dbReference>
<dbReference type="OMA" id="DPNILPM"/>
<dbReference type="InterPro" id="IPR036770">
    <property type="entry name" value="Ankyrin_rpt-contain_sf"/>
</dbReference>
<feature type="repeat" description="ANK" evidence="3">
    <location>
        <begin position="127"/>
        <end position="159"/>
    </location>
</feature>
<feature type="repeat" description="ANK" evidence="3">
    <location>
        <begin position="94"/>
        <end position="126"/>
    </location>
</feature>
<dbReference type="PROSITE" id="PS50297">
    <property type="entry name" value="ANK_REP_REGION"/>
    <property type="match status" value="1"/>
</dbReference>
<dbReference type="SUPFAM" id="SSF48403">
    <property type="entry name" value="Ankyrin repeat"/>
    <property type="match status" value="1"/>
</dbReference>
<dbReference type="PANTHER" id="PTHR24198">
    <property type="entry name" value="ANKYRIN REPEAT AND PROTEIN KINASE DOMAIN-CONTAINING PROTEIN"/>
    <property type="match status" value="1"/>
</dbReference>
<feature type="non-terminal residue" evidence="4">
    <location>
        <position position="177"/>
    </location>
</feature>
<dbReference type="AlphaFoldDB" id="A0A2V5GWA3"/>